<feature type="transmembrane region" description="Helical" evidence="1">
    <location>
        <begin position="12"/>
        <end position="35"/>
    </location>
</feature>
<geneLocation type="mitochondrion" evidence="2"/>
<dbReference type="GeneID" id="6799740"/>
<dbReference type="CTD" id="4509"/>
<dbReference type="RefSeq" id="YP_002149686.1">
    <property type="nucleotide sequence ID" value="NC_011160.1"/>
</dbReference>
<gene>
    <name evidence="2" type="primary">ATP8</name>
</gene>
<protein>
    <submittedName>
        <fullName evidence="2">ATP synthase F0 subunit 8</fullName>
    </submittedName>
</protein>
<organism evidence="2">
    <name type="scientific">Madracis mirabilis</name>
    <name type="common">Yellow pencil coral</name>
    <dbReference type="NCBI Taxonomy" id="928217"/>
    <lineage>
        <taxon>Eukaryota</taxon>
        <taxon>Metazoa</taxon>
        <taxon>Cnidaria</taxon>
        <taxon>Anthozoa</taxon>
        <taxon>Hexacorallia</taxon>
        <taxon>Scleractinia</taxon>
        <taxon>Astrocoeniina</taxon>
        <taxon>Pocilloporidae</taxon>
        <taxon>Madracis</taxon>
    </lineage>
</organism>
<name>B5L5J8_MADMI</name>
<proteinExistence type="predicted"/>
<keyword evidence="1" id="KW-0812">Transmembrane</keyword>
<evidence type="ECO:0000256" key="1">
    <source>
        <dbReference type="SAM" id="Phobius"/>
    </source>
</evidence>
<reference evidence="2" key="1">
    <citation type="journal article" date="2008" name="Mar. Biotechnol.">
        <title>Unique mitogenomic features in the scleractinian family pocilloporidae (scleractinia: astrocoeniina).</title>
        <authorList>
            <person name="Chen C."/>
            <person name="Chiou C.Y."/>
            <person name="Dai C.F."/>
            <person name="Chen C.A."/>
        </authorList>
    </citation>
    <scope>NUCLEOTIDE SEQUENCE</scope>
</reference>
<dbReference type="AlphaFoldDB" id="B5L5J8"/>
<sequence length="74" mass="9001">MPQLEVTTYNVQYWWGIIILFLLLILLEVFVFPLIKRSWSIRTFLMKWEWSLIKELKFKDEIVKSLFYPFGGAL</sequence>
<keyword evidence="1" id="KW-1133">Transmembrane helix</keyword>
<accession>B5L5J8</accession>
<keyword evidence="2" id="KW-0496">Mitochondrion</keyword>
<evidence type="ECO:0000313" key="2">
    <source>
        <dbReference type="EMBL" id="ACA84077.1"/>
    </source>
</evidence>
<keyword evidence="1" id="KW-0472">Membrane</keyword>
<dbReference type="EMBL" id="EU400212">
    <property type="protein sequence ID" value="ACA84077.1"/>
    <property type="molecule type" value="Genomic_DNA"/>
</dbReference>